<gene>
    <name evidence="3" type="ORF">BN1723_012463</name>
</gene>
<dbReference type="GO" id="GO:0008168">
    <property type="term" value="F:methyltransferase activity"/>
    <property type="evidence" value="ECO:0007669"/>
    <property type="project" value="TreeGrafter"/>
</dbReference>
<dbReference type="InterPro" id="IPR029063">
    <property type="entry name" value="SAM-dependent_MTases_sf"/>
</dbReference>
<evidence type="ECO:0000256" key="1">
    <source>
        <dbReference type="ARBA" id="ARBA00038158"/>
    </source>
</evidence>
<feature type="domain" description="Methyltransferase" evidence="2">
    <location>
        <begin position="39"/>
        <end position="137"/>
    </location>
</feature>
<reference evidence="4" key="1">
    <citation type="submission" date="2015-05" db="EMBL/GenBank/DDBJ databases">
        <authorList>
            <person name="Fogelqvist Johan"/>
        </authorList>
    </citation>
    <scope>NUCLEOTIDE SEQUENCE [LARGE SCALE GENOMIC DNA]</scope>
</reference>
<organism evidence="3 4">
    <name type="scientific">Verticillium longisporum</name>
    <name type="common">Verticillium dahliae var. longisporum</name>
    <dbReference type="NCBI Taxonomy" id="100787"/>
    <lineage>
        <taxon>Eukaryota</taxon>
        <taxon>Fungi</taxon>
        <taxon>Dikarya</taxon>
        <taxon>Ascomycota</taxon>
        <taxon>Pezizomycotina</taxon>
        <taxon>Sordariomycetes</taxon>
        <taxon>Hypocreomycetidae</taxon>
        <taxon>Glomerellales</taxon>
        <taxon>Plectosphaerellaceae</taxon>
        <taxon>Verticillium</taxon>
    </lineage>
</organism>
<dbReference type="InterPro" id="IPR041698">
    <property type="entry name" value="Methyltransf_25"/>
</dbReference>
<dbReference type="Proteomes" id="UP000045706">
    <property type="component" value="Unassembled WGS sequence"/>
</dbReference>
<dbReference type="CDD" id="cd02440">
    <property type="entry name" value="AdoMet_MTases"/>
    <property type="match status" value="1"/>
</dbReference>
<proteinExistence type="inferred from homology"/>
<comment type="similarity">
    <text evidence="1">Belongs to the methyltransferase superfamily. LaeA methyltransferase family.</text>
</comment>
<dbReference type="Gene3D" id="3.40.50.150">
    <property type="entry name" value="Vaccinia Virus protein VP39"/>
    <property type="match status" value="1"/>
</dbReference>
<evidence type="ECO:0000313" key="4">
    <source>
        <dbReference type="Proteomes" id="UP000045706"/>
    </source>
</evidence>
<dbReference type="SUPFAM" id="SSF53335">
    <property type="entry name" value="S-adenosyl-L-methionine-dependent methyltransferases"/>
    <property type="match status" value="1"/>
</dbReference>
<name>A0A0G4LIF4_VERLO</name>
<dbReference type="EMBL" id="CVQI01012225">
    <property type="protein sequence ID" value="CRK21744.1"/>
    <property type="molecule type" value="Genomic_DNA"/>
</dbReference>
<dbReference type="PANTHER" id="PTHR43591">
    <property type="entry name" value="METHYLTRANSFERASE"/>
    <property type="match status" value="1"/>
</dbReference>
<evidence type="ECO:0000313" key="3">
    <source>
        <dbReference type="EMBL" id="CRK21744.1"/>
    </source>
</evidence>
<evidence type="ECO:0000259" key="2">
    <source>
        <dbReference type="Pfam" id="PF13649"/>
    </source>
</evidence>
<dbReference type="Pfam" id="PF13649">
    <property type="entry name" value="Methyltransf_25"/>
    <property type="match status" value="1"/>
</dbReference>
<sequence length="289" mass="31241">MSTNYTQGYSKATTSSHAARTIHSDAAFVLPFIDPADRILDVGCGPGTITTGFATIVPQGEVVGIDLSDEVLATARSSVPAGLSNISFQRANLLEGLPFLDGHFSVVFSSQVFPHLATAEMRTAALKEMRRVTRPGGLVATREVAEMHFYPRAGGLNELLTGNMNKVLRAGQEDGWFPGGEMPALFRQLGFTPDEIKVGAGTTVHSGEEGRRAFGAGYGARLSRGDPYYESWKRAGISDEEIDRTVEALNVWTEDPDAWCVVLQAELWGRWKVVVHVLTVTISVSEVVA</sequence>
<dbReference type="AlphaFoldDB" id="A0A0G4LIF4"/>
<protein>
    <recommendedName>
        <fullName evidence="2">Methyltransferase domain-containing protein</fullName>
    </recommendedName>
</protein>
<accession>A0A0G4LIF4</accession>
<dbReference type="PANTHER" id="PTHR43591:SF24">
    <property type="entry name" value="2-METHOXY-6-POLYPRENYL-1,4-BENZOQUINOL METHYLASE, MITOCHONDRIAL"/>
    <property type="match status" value="1"/>
</dbReference>